<evidence type="ECO:0000256" key="5">
    <source>
        <dbReference type="ARBA" id="ARBA00024416"/>
    </source>
</evidence>
<keyword evidence="1" id="KW-0328">Glycosyltransferase</keyword>
<evidence type="ECO:0000256" key="3">
    <source>
        <dbReference type="ARBA" id="ARBA00024303"/>
    </source>
</evidence>
<evidence type="ECO:0000256" key="4">
    <source>
        <dbReference type="ARBA" id="ARBA00024346"/>
    </source>
</evidence>
<evidence type="ECO:0000256" key="6">
    <source>
        <dbReference type="ARBA" id="ARBA00030025"/>
    </source>
</evidence>
<gene>
    <name evidence="8" type="ORF">H9850_07060</name>
</gene>
<accession>A0A9D1WE07</accession>
<proteinExistence type="inferred from homology"/>
<reference evidence="8" key="1">
    <citation type="journal article" date="2021" name="PeerJ">
        <title>Extensive microbial diversity within the chicken gut microbiome revealed by metagenomics and culture.</title>
        <authorList>
            <person name="Gilroy R."/>
            <person name="Ravi A."/>
            <person name="Getino M."/>
            <person name="Pursley I."/>
            <person name="Horton D.L."/>
            <person name="Alikhan N.F."/>
            <person name="Baker D."/>
            <person name="Gharbi K."/>
            <person name="Hall N."/>
            <person name="Watson M."/>
            <person name="Adriaenssens E.M."/>
            <person name="Foster-Nyarko E."/>
            <person name="Jarju S."/>
            <person name="Secka A."/>
            <person name="Antonio M."/>
            <person name="Oren A."/>
            <person name="Chaudhuri R.R."/>
            <person name="La Ragione R."/>
            <person name="Hildebrand F."/>
            <person name="Pallen M.J."/>
        </authorList>
    </citation>
    <scope>NUCLEOTIDE SEQUENCE</scope>
    <source>
        <strain evidence="8">USASDec5-558</strain>
    </source>
</reference>
<dbReference type="AlphaFoldDB" id="A0A9D1WE07"/>
<sequence>MNSSQQYQQSFSDQDSASEAASANASAASASVANTSAAANACVSGAQPRLSLDIFCNVIDNYGDAGVCLHLARTLAQGHYDVRLFCNNMQVLQAIAMRQDEDSPFLHFESWEKPLARYQPAQIVISAFSCRLDPVTLNALRSHSHTLNINLEYLSAESWVESCHALPSPQDGYQSYFFFPGFTDKTGGLNIDAKFVSACWQKQQEMRAAVLSPFALNTHKERQISLFGYQNATVLLLLHSLQRSKRASKVTVFTGLALDNINELLQLDLRAGDTWKYGKVTLHVSPMIPHEEYDQILLNSDFNLVRGEDSIVRAIHTGHPFLWQIYPQDEGTHLVKLRSFLEQIKRINLAIATELQAESAASCHASCSSNSSSNASSMTPCYIPISLEHLERALDQISSLMLSYNEGQSWPENFDFDSFEQECGPVFYNFAQYLCTQESLAQRLDRFIQDKLQA</sequence>
<protein>
    <recommendedName>
        <fullName evidence="5">Protein-arginine rhamnosyltransferase</fullName>
    </recommendedName>
    <alternativeName>
        <fullName evidence="6">EF-P arginine rhamnosyltransferase</fullName>
    </alternativeName>
</protein>
<comment type="catalytic activity">
    <reaction evidence="7">
        <text>dTDP-beta-L-rhamnose + L-arginyl-[protein] = N(omega)-(alpha-L-rhamnosyl)-L-arginyl-[protein] + dTDP + H(+)</text>
        <dbReference type="Rhea" id="RHEA:66692"/>
        <dbReference type="Rhea" id="RHEA-COMP:10532"/>
        <dbReference type="Rhea" id="RHEA-COMP:17096"/>
        <dbReference type="ChEBI" id="CHEBI:15378"/>
        <dbReference type="ChEBI" id="CHEBI:29965"/>
        <dbReference type="ChEBI" id="CHEBI:57510"/>
        <dbReference type="ChEBI" id="CHEBI:58369"/>
        <dbReference type="ChEBI" id="CHEBI:167445"/>
    </reaction>
    <physiologicalReaction direction="left-to-right" evidence="7">
        <dbReference type="Rhea" id="RHEA:66693"/>
    </physiologicalReaction>
</comment>
<dbReference type="EMBL" id="DXEV01000139">
    <property type="protein sequence ID" value="HIX57214.1"/>
    <property type="molecule type" value="Genomic_DNA"/>
</dbReference>
<evidence type="ECO:0000256" key="7">
    <source>
        <dbReference type="ARBA" id="ARBA00048472"/>
    </source>
</evidence>
<dbReference type="Pfam" id="PF10093">
    <property type="entry name" value="EarP"/>
    <property type="match status" value="1"/>
</dbReference>
<comment type="function">
    <text evidence="3">Protein-arginine rhamnosyltransferase that catalyzes the transfer of a single rhamnose to elongation factor P (EF-P) on 'Lys-32', a modification required for EF-P-dependent rescue of polyproline stalled ribosomes.</text>
</comment>
<dbReference type="GO" id="GO:0106361">
    <property type="term" value="F:protein-arginine rhamnosyltransferase activity"/>
    <property type="evidence" value="ECO:0007669"/>
    <property type="project" value="InterPro"/>
</dbReference>
<organism evidence="8 9">
    <name type="scientific">Candidatus Anaerobiospirillum pullistercoris</name>
    <dbReference type="NCBI Taxonomy" id="2838452"/>
    <lineage>
        <taxon>Bacteria</taxon>
        <taxon>Pseudomonadati</taxon>
        <taxon>Pseudomonadota</taxon>
        <taxon>Gammaproteobacteria</taxon>
        <taxon>Aeromonadales</taxon>
        <taxon>Succinivibrionaceae</taxon>
        <taxon>Anaerobiospirillum</taxon>
    </lineage>
</organism>
<evidence type="ECO:0000313" key="8">
    <source>
        <dbReference type="EMBL" id="HIX57214.1"/>
    </source>
</evidence>
<reference evidence="8" key="2">
    <citation type="submission" date="2021-04" db="EMBL/GenBank/DDBJ databases">
        <authorList>
            <person name="Gilroy R."/>
        </authorList>
    </citation>
    <scope>NUCLEOTIDE SEQUENCE</scope>
    <source>
        <strain evidence="8">USASDec5-558</strain>
    </source>
</reference>
<evidence type="ECO:0000256" key="1">
    <source>
        <dbReference type="ARBA" id="ARBA00022676"/>
    </source>
</evidence>
<comment type="caution">
    <text evidence="8">The sequence shown here is derived from an EMBL/GenBank/DDBJ whole genome shotgun (WGS) entry which is preliminary data.</text>
</comment>
<name>A0A9D1WE07_9GAMM</name>
<keyword evidence="8" id="KW-0251">Elongation factor</keyword>
<dbReference type="InterPro" id="IPR016633">
    <property type="entry name" value="EarP"/>
</dbReference>
<keyword evidence="2" id="KW-0808">Transferase</keyword>
<comment type="similarity">
    <text evidence="4">Belongs to the glycosyltransferase 104 family.</text>
</comment>
<keyword evidence="8" id="KW-0648">Protein biosynthesis</keyword>
<evidence type="ECO:0000256" key="2">
    <source>
        <dbReference type="ARBA" id="ARBA00022679"/>
    </source>
</evidence>
<evidence type="ECO:0000313" key="9">
    <source>
        <dbReference type="Proteomes" id="UP000886829"/>
    </source>
</evidence>
<dbReference type="Proteomes" id="UP000886829">
    <property type="component" value="Unassembled WGS sequence"/>
</dbReference>
<dbReference type="GO" id="GO:0003746">
    <property type="term" value="F:translation elongation factor activity"/>
    <property type="evidence" value="ECO:0007669"/>
    <property type="project" value="UniProtKB-KW"/>
</dbReference>